<protein>
    <submittedName>
        <fullName evidence="1">Uncharacterized protein</fullName>
    </submittedName>
</protein>
<dbReference type="AlphaFoldDB" id="A0A067QHY2"/>
<keyword evidence="2" id="KW-1185">Reference proteome</keyword>
<dbReference type="EMBL" id="KK853376">
    <property type="protein sequence ID" value="KDR08052.1"/>
    <property type="molecule type" value="Genomic_DNA"/>
</dbReference>
<accession>A0A067QHY2</accession>
<reference evidence="1 2" key="1">
    <citation type="journal article" date="2014" name="Nat. Commun.">
        <title>Molecular traces of alternative social organization in a termite genome.</title>
        <authorList>
            <person name="Terrapon N."/>
            <person name="Li C."/>
            <person name="Robertson H.M."/>
            <person name="Ji L."/>
            <person name="Meng X."/>
            <person name="Booth W."/>
            <person name="Chen Z."/>
            <person name="Childers C.P."/>
            <person name="Glastad K.M."/>
            <person name="Gokhale K."/>
            <person name="Gowin J."/>
            <person name="Gronenberg W."/>
            <person name="Hermansen R.A."/>
            <person name="Hu H."/>
            <person name="Hunt B.G."/>
            <person name="Huylmans A.K."/>
            <person name="Khalil S.M."/>
            <person name="Mitchell R.D."/>
            <person name="Munoz-Torres M.C."/>
            <person name="Mustard J.A."/>
            <person name="Pan H."/>
            <person name="Reese J.T."/>
            <person name="Scharf M.E."/>
            <person name="Sun F."/>
            <person name="Vogel H."/>
            <person name="Xiao J."/>
            <person name="Yang W."/>
            <person name="Yang Z."/>
            <person name="Yang Z."/>
            <person name="Zhou J."/>
            <person name="Zhu J."/>
            <person name="Brent C.S."/>
            <person name="Elsik C.G."/>
            <person name="Goodisman M.A."/>
            <person name="Liberles D.A."/>
            <person name="Roe R.M."/>
            <person name="Vargo E.L."/>
            <person name="Vilcinskas A."/>
            <person name="Wang J."/>
            <person name="Bornberg-Bauer E."/>
            <person name="Korb J."/>
            <person name="Zhang G."/>
            <person name="Liebig J."/>
        </authorList>
    </citation>
    <scope>NUCLEOTIDE SEQUENCE [LARGE SCALE GENOMIC DNA]</scope>
    <source>
        <tissue evidence="1">Whole organism</tissue>
    </source>
</reference>
<dbReference type="InParanoid" id="A0A067QHY2"/>
<evidence type="ECO:0000313" key="2">
    <source>
        <dbReference type="Proteomes" id="UP000027135"/>
    </source>
</evidence>
<evidence type="ECO:0000313" key="1">
    <source>
        <dbReference type="EMBL" id="KDR08052.1"/>
    </source>
</evidence>
<dbReference type="Proteomes" id="UP000027135">
    <property type="component" value="Unassembled WGS sequence"/>
</dbReference>
<gene>
    <name evidence="1" type="ORF">L798_02209</name>
</gene>
<name>A0A067QHY2_ZOONE</name>
<sequence>MTHQLIQVGICPHSKPHAQVSHLHSSSLCSKLERSALSGIKPQMVCRCCGLSFCNLLFKANNFDLGAVLLFCLVSELKEPPLPEIDIRPLSPLFRPSHIFSLASENNHLPD</sequence>
<proteinExistence type="predicted"/>
<organism evidence="1 2">
    <name type="scientific">Zootermopsis nevadensis</name>
    <name type="common">Dampwood termite</name>
    <dbReference type="NCBI Taxonomy" id="136037"/>
    <lineage>
        <taxon>Eukaryota</taxon>
        <taxon>Metazoa</taxon>
        <taxon>Ecdysozoa</taxon>
        <taxon>Arthropoda</taxon>
        <taxon>Hexapoda</taxon>
        <taxon>Insecta</taxon>
        <taxon>Pterygota</taxon>
        <taxon>Neoptera</taxon>
        <taxon>Polyneoptera</taxon>
        <taxon>Dictyoptera</taxon>
        <taxon>Blattodea</taxon>
        <taxon>Blattoidea</taxon>
        <taxon>Termitoidae</taxon>
        <taxon>Termopsidae</taxon>
        <taxon>Zootermopsis</taxon>
    </lineage>
</organism>